<feature type="domain" description="Alginate lyase" evidence="5">
    <location>
        <begin position="99"/>
        <end position="379"/>
    </location>
</feature>
<comment type="caution">
    <text evidence="6">The sequence shown here is derived from an EMBL/GenBank/DDBJ whole genome shotgun (WGS) entry which is preliminary data.</text>
</comment>
<evidence type="ECO:0000256" key="3">
    <source>
        <dbReference type="SAM" id="MobiDB-lite"/>
    </source>
</evidence>
<keyword evidence="1 4" id="KW-0732">Signal</keyword>
<dbReference type="SUPFAM" id="SSF48230">
    <property type="entry name" value="Chondroitin AC/alginate lyase"/>
    <property type="match status" value="1"/>
</dbReference>
<feature type="region of interest" description="Disordered" evidence="3">
    <location>
        <begin position="26"/>
        <end position="49"/>
    </location>
</feature>
<reference evidence="6 7" key="1">
    <citation type="submission" date="2018-04" db="EMBL/GenBank/DDBJ databases">
        <title>Altererythrobacter sp. HME9302 genome sequencing and assembly.</title>
        <authorList>
            <person name="Kang H."/>
            <person name="Kim H."/>
            <person name="Joh K."/>
        </authorList>
    </citation>
    <scope>NUCLEOTIDE SEQUENCE [LARGE SCALE GENOMIC DNA]</scope>
    <source>
        <strain evidence="6 7">HME9302</strain>
    </source>
</reference>
<dbReference type="RefSeq" id="WP_181815646.1">
    <property type="nucleotide sequence ID" value="NZ_QBKA01000002.1"/>
</dbReference>
<proteinExistence type="predicted"/>
<dbReference type="InterPro" id="IPR008397">
    <property type="entry name" value="Alginate_lyase_dom"/>
</dbReference>
<sequence>MAGGLLRAFGIACLIAGSNFGLGAASAQDAPSPAPAPSPSPSPQCRGSAGYAADFDGRRTFLWRPDWLHGIKAAAAADPEIAKGIRSAAESALASGPYSVTDKTKLPPGASANDYVSIGPYWWPDPKKKDGLPYIRKDGEVNPERDGPEFDKDRLRNLANAVRDLAVGHYVTGEERYARHAALLLRTWFITPATRMNPSFAFAQGIPGKVAGRGEGIIEASHLSTIVEAAGLLEPTDVLSPDEHNALRAWYRDFVVWMATSENGEDEMRKANNHGLFYDFYLAHFALFAGAENAAENVAKAFPEYRLGRQMDRQGRFIAELKRTRSWHYSVYAVEAAARLATIAECVGLDLWTTRLEDGRGLDTARQFLARYAADPASWPFPDSDLDRGRIERMRAEYAELAALFPDAAQDMTLAALP</sequence>
<organism evidence="6 7">
    <name type="scientific">Alteripontixanthobacter maritimus</name>
    <dbReference type="NCBI Taxonomy" id="2161824"/>
    <lineage>
        <taxon>Bacteria</taxon>
        <taxon>Pseudomonadati</taxon>
        <taxon>Pseudomonadota</taxon>
        <taxon>Alphaproteobacteria</taxon>
        <taxon>Sphingomonadales</taxon>
        <taxon>Erythrobacteraceae</taxon>
        <taxon>Alteripontixanthobacter</taxon>
    </lineage>
</organism>
<keyword evidence="7" id="KW-1185">Reference proteome</keyword>
<evidence type="ECO:0000256" key="1">
    <source>
        <dbReference type="ARBA" id="ARBA00022729"/>
    </source>
</evidence>
<feature type="compositionally biased region" description="Pro residues" evidence="3">
    <location>
        <begin position="32"/>
        <end position="42"/>
    </location>
</feature>
<dbReference type="AlphaFoldDB" id="A0A369Q747"/>
<evidence type="ECO:0000259" key="5">
    <source>
        <dbReference type="Pfam" id="PF05426"/>
    </source>
</evidence>
<accession>A0A369Q747</accession>
<feature type="signal peptide" evidence="4">
    <location>
        <begin position="1"/>
        <end position="27"/>
    </location>
</feature>
<dbReference type="EMBL" id="QBKA01000002">
    <property type="protein sequence ID" value="RDC59117.1"/>
    <property type="molecule type" value="Genomic_DNA"/>
</dbReference>
<evidence type="ECO:0000256" key="2">
    <source>
        <dbReference type="ARBA" id="ARBA00023239"/>
    </source>
</evidence>
<dbReference type="GO" id="GO:0016829">
    <property type="term" value="F:lyase activity"/>
    <property type="evidence" value="ECO:0007669"/>
    <property type="project" value="UniProtKB-KW"/>
</dbReference>
<feature type="chain" id="PRO_5016804085" description="Alginate lyase domain-containing protein" evidence="4">
    <location>
        <begin position="28"/>
        <end position="418"/>
    </location>
</feature>
<dbReference type="GO" id="GO:0042597">
    <property type="term" value="C:periplasmic space"/>
    <property type="evidence" value="ECO:0007669"/>
    <property type="project" value="InterPro"/>
</dbReference>
<evidence type="ECO:0000313" key="6">
    <source>
        <dbReference type="EMBL" id="RDC59117.1"/>
    </source>
</evidence>
<evidence type="ECO:0000256" key="4">
    <source>
        <dbReference type="SAM" id="SignalP"/>
    </source>
</evidence>
<protein>
    <recommendedName>
        <fullName evidence="5">Alginate lyase domain-containing protein</fullName>
    </recommendedName>
</protein>
<dbReference type="Gene3D" id="1.50.10.100">
    <property type="entry name" value="Chondroitin AC/alginate lyase"/>
    <property type="match status" value="1"/>
</dbReference>
<evidence type="ECO:0000313" key="7">
    <source>
        <dbReference type="Proteomes" id="UP000253727"/>
    </source>
</evidence>
<dbReference type="Pfam" id="PF05426">
    <property type="entry name" value="Alginate_lyase"/>
    <property type="match status" value="1"/>
</dbReference>
<gene>
    <name evidence="6" type="ORF">HME9302_00302</name>
</gene>
<keyword evidence="2" id="KW-0456">Lyase</keyword>
<name>A0A369Q747_9SPHN</name>
<dbReference type="Proteomes" id="UP000253727">
    <property type="component" value="Unassembled WGS sequence"/>
</dbReference>
<dbReference type="InterPro" id="IPR008929">
    <property type="entry name" value="Chondroitin_lyas"/>
</dbReference>